<dbReference type="STRING" id="400055.SAMN04490243_1804"/>
<dbReference type="EMBL" id="FOYQ01000002">
    <property type="protein sequence ID" value="SFR46395.1"/>
    <property type="molecule type" value="Genomic_DNA"/>
</dbReference>
<dbReference type="Proteomes" id="UP000199534">
    <property type="component" value="Unassembled WGS sequence"/>
</dbReference>
<sequence length="132" mass="15072">MMSSFQKPAPLKFALLFIPLLFTSCYQPERDCSKFKEGTFQFSVEENGETLTTEFTRYGELEVSEFNGQTDSARIRWINDCEYVLTSLTDTTIGGDKPIHMKILSTTEDSYTFEYKFVGTQNISRGTAVKID</sequence>
<dbReference type="PROSITE" id="PS51257">
    <property type="entry name" value="PROKAR_LIPOPROTEIN"/>
    <property type="match status" value="1"/>
</dbReference>
<evidence type="ECO:0008006" key="3">
    <source>
        <dbReference type="Google" id="ProtNLM"/>
    </source>
</evidence>
<organism evidence="1 2">
    <name type="scientific">Robiginitalea myxolifaciens</name>
    <dbReference type="NCBI Taxonomy" id="400055"/>
    <lineage>
        <taxon>Bacteria</taxon>
        <taxon>Pseudomonadati</taxon>
        <taxon>Bacteroidota</taxon>
        <taxon>Flavobacteriia</taxon>
        <taxon>Flavobacteriales</taxon>
        <taxon>Flavobacteriaceae</taxon>
        <taxon>Robiginitalea</taxon>
    </lineage>
</organism>
<keyword evidence="2" id="KW-1185">Reference proteome</keyword>
<accession>A0A1I6GVY7</accession>
<proteinExistence type="predicted"/>
<evidence type="ECO:0000313" key="2">
    <source>
        <dbReference type="Proteomes" id="UP000199534"/>
    </source>
</evidence>
<reference evidence="1 2" key="1">
    <citation type="submission" date="2016-10" db="EMBL/GenBank/DDBJ databases">
        <authorList>
            <person name="de Groot N.N."/>
        </authorList>
    </citation>
    <scope>NUCLEOTIDE SEQUENCE [LARGE SCALE GENOMIC DNA]</scope>
    <source>
        <strain evidence="1 2">DSM 21019</strain>
    </source>
</reference>
<protein>
    <recommendedName>
        <fullName evidence="3">DNA topoisomerase IV</fullName>
    </recommendedName>
</protein>
<dbReference type="AlphaFoldDB" id="A0A1I6GVY7"/>
<evidence type="ECO:0000313" key="1">
    <source>
        <dbReference type="EMBL" id="SFR46395.1"/>
    </source>
</evidence>
<name>A0A1I6GVY7_9FLAO</name>
<gene>
    <name evidence="1" type="ORF">SAMN04490243_1804</name>
</gene>